<evidence type="ECO:0000256" key="5">
    <source>
        <dbReference type="SAM" id="MobiDB-lite"/>
    </source>
</evidence>
<evidence type="ECO:0000259" key="7">
    <source>
        <dbReference type="PROSITE" id="PS50850"/>
    </source>
</evidence>
<dbReference type="AlphaFoldDB" id="A0AA40BD64"/>
<dbReference type="Gene3D" id="1.20.1250.20">
    <property type="entry name" value="MFS general substrate transporter like domains"/>
    <property type="match status" value="2"/>
</dbReference>
<feature type="transmembrane region" description="Helical" evidence="6">
    <location>
        <begin position="61"/>
        <end position="78"/>
    </location>
</feature>
<organism evidence="8 9">
    <name type="scientific">Lasiosphaeris hirsuta</name>
    <dbReference type="NCBI Taxonomy" id="260670"/>
    <lineage>
        <taxon>Eukaryota</taxon>
        <taxon>Fungi</taxon>
        <taxon>Dikarya</taxon>
        <taxon>Ascomycota</taxon>
        <taxon>Pezizomycotina</taxon>
        <taxon>Sordariomycetes</taxon>
        <taxon>Sordariomycetidae</taxon>
        <taxon>Sordariales</taxon>
        <taxon>Lasiosphaeriaceae</taxon>
        <taxon>Lasiosphaeris</taxon>
    </lineage>
</organism>
<comment type="subcellular location">
    <subcellularLocation>
        <location evidence="1">Membrane</location>
        <topology evidence="1">Multi-pass membrane protein</topology>
    </subcellularLocation>
</comment>
<dbReference type="InterPro" id="IPR036259">
    <property type="entry name" value="MFS_trans_sf"/>
</dbReference>
<dbReference type="InterPro" id="IPR020846">
    <property type="entry name" value="MFS_dom"/>
</dbReference>
<keyword evidence="4 6" id="KW-0472">Membrane</keyword>
<accession>A0AA40BD64</accession>
<evidence type="ECO:0000313" key="9">
    <source>
        <dbReference type="Proteomes" id="UP001172102"/>
    </source>
</evidence>
<dbReference type="GO" id="GO:0016020">
    <property type="term" value="C:membrane"/>
    <property type="evidence" value="ECO:0007669"/>
    <property type="project" value="UniProtKB-SubCell"/>
</dbReference>
<dbReference type="InterPro" id="IPR011701">
    <property type="entry name" value="MFS"/>
</dbReference>
<feature type="region of interest" description="Disordered" evidence="5">
    <location>
        <begin position="266"/>
        <end position="287"/>
    </location>
</feature>
<feature type="transmembrane region" description="Helical" evidence="6">
    <location>
        <begin position="160"/>
        <end position="183"/>
    </location>
</feature>
<feature type="transmembrane region" description="Helical" evidence="6">
    <location>
        <begin position="432"/>
        <end position="453"/>
    </location>
</feature>
<dbReference type="PROSITE" id="PS50850">
    <property type="entry name" value="MFS"/>
    <property type="match status" value="1"/>
</dbReference>
<dbReference type="EMBL" id="JAUKUA010000001">
    <property type="protein sequence ID" value="KAK0732100.1"/>
    <property type="molecule type" value="Genomic_DNA"/>
</dbReference>
<keyword evidence="9" id="KW-1185">Reference proteome</keyword>
<protein>
    <submittedName>
        <fullName evidence="8">Major facilitator superfamily domain-containing protein</fullName>
    </submittedName>
</protein>
<evidence type="ECO:0000256" key="6">
    <source>
        <dbReference type="SAM" id="Phobius"/>
    </source>
</evidence>
<feature type="transmembrane region" description="Helical" evidence="6">
    <location>
        <begin position="12"/>
        <end position="31"/>
    </location>
</feature>
<feature type="transmembrane region" description="Helical" evidence="6">
    <location>
        <begin position="85"/>
        <end position="103"/>
    </location>
</feature>
<feature type="transmembrane region" description="Helical" evidence="6">
    <location>
        <begin position="396"/>
        <end position="420"/>
    </location>
</feature>
<feature type="compositionally biased region" description="Low complexity" evidence="5">
    <location>
        <begin position="275"/>
        <end position="287"/>
    </location>
</feature>
<feature type="transmembrane region" description="Helical" evidence="6">
    <location>
        <begin position="465"/>
        <end position="484"/>
    </location>
</feature>
<name>A0AA40BD64_9PEZI</name>
<evidence type="ECO:0000313" key="8">
    <source>
        <dbReference type="EMBL" id="KAK0732100.1"/>
    </source>
</evidence>
<evidence type="ECO:0000256" key="3">
    <source>
        <dbReference type="ARBA" id="ARBA00022989"/>
    </source>
</evidence>
<dbReference type="Pfam" id="PF07690">
    <property type="entry name" value="MFS_1"/>
    <property type="match status" value="1"/>
</dbReference>
<evidence type="ECO:0000256" key="4">
    <source>
        <dbReference type="ARBA" id="ARBA00023136"/>
    </source>
</evidence>
<dbReference type="PANTHER" id="PTHR24064">
    <property type="entry name" value="SOLUTE CARRIER FAMILY 22 MEMBER"/>
    <property type="match status" value="1"/>
</dbReference>
<keyword evidence="3 6" id="KW-1133">Transmembrane helix</keyword>
<comment type="caution">
    <text evidence="8">The sequence shown here is derived from an EMBL/GenBank/DDBJ whole genome shotgun (WGS) entry which is preliminary data.</text>
</comment>
<feature type="transmembrane region" description="Helical" evidence="6">
    <location>
        <begin position="123"/>
        <end position="148"/>
    </location>
</feature>
<feature type="domain" description="Major facilitator superfamily (MFS) profile" evidence="7">
    <location>
        <begin position="15"/>
        <end position="519"/>
    </location>
</feature>
<dbReference type="Proteomes" id="UP001172102">
    <property type="component" value="Unassembled WGS sequence"/>
</dbReference>
<proteinExistence type="predicted"/>
<keyword evidence="2 6" id="KW-0812">Transmembrane</keyword>
<feature type="transmembrane region" description="Helical" evidence="6">
    <location>
        <begin position="370"/>
        <end position="389"/>
    </location>
</feature>
<reference evidence="8" key="1">
    <citation type="submission" date="2023-06" db="EMBL/GenBank/DDBJ databases">
        <title>Genome-scale phylogeny and comparative genomics of the fungal order Sordariales.</title>
        <authorList>
            <consortium name="Lawrence Berkeley National Laboratory"/>
            <person name="Hensen N."/>
            <person name="Bonometti L."/>
            <person name="Westerberg I."/>
            <person name="Brannstrom I.O."/>
            <person name="Guillou S."/>
            <person name="Cros-Aarteil S."/>
            <person name="Calhoun S."/>
            <person name="Haridas S."/>
            <person name="Kuo A."/>
            <person name="Mondo S."/>
            <person name="Pangilinan J."/>
            <person name="Riley R."/>
            <person name="Labutti K."/>
            <person name="Andreopoulos B."/>
            <person name="Lipzen A."/>
            <person name="Chen C."/>
            <person name="Yanf M."/>
            <person name="Daum C."/>
            <person name="Ng V."/>
            <person name="Clum A."/>
            <person name="Steindorff A."/>
            <person name="Ohm R."/>
            <person name="Martin F."/>
            <person name="Silar P."/>
            <person name="Natvig D."/>
            <person name="Lalanne C."/>
            <person name="Gautier V."/>
            <person name="Ament-Velasquez S.L."/>
            <person name="Kruys A."/>
            <person name="Hutchinson M.I."/>
            <person name="Powell A.J."/>
            <person name="Barry K."/>
            <person name="Miller A.N."/>
            <person name="Grigoriev I.V."/>
            <person name="Debuchy R."/>
            <person name="Gladieux P."/>
            <person name="Thoren M.H."/>
            <person name="Johannesson H."/>
        </authorList>
    </citation>
    <scope>NUCLEOTIDE SEQUENCE</scope>
    <source>
        <strain evidence="8">SMH4607-1</strain>
    </source>
</reference>
<evidence type="ECO:0000256" key="2">
    <source>
        <dbReference type="ARBA" id="ARBA00022692"/>
    </source>
</evidence>
<dbReference type="GO" id="GO:0022857">
    <property type="term" value="F:transmembrane transporter activity"/>
    <property type="evidence" value="ECO:0007669"/>
    <property type="project" value="InterPro"/>
</dbReference>
<dbReference type="SUPFAM" id="SSF103473">
    <property type="entry name" value="MFS general substrate transporter"/>
    <property type="match status" value="1"/>
</dbReference>
<gene>
    <name evidence="8" type="ORF">B0H67DRAFT_476014</name>
</gene>
<sequence length="582" mass="62838">RMRRIIDNGRLVQRLFWVGASGFFASSYALFSGNITKLELLYTYPPCGRLDANPGMALDEIGHVATVVSMLVVGNLADLWGRKRLYGYELLLLIVATLGIVQASEGFRSRAPDGTVQGTMDMYAWLAFWRFCLGLAISAETPLVAIITAEWVRTKSRGRIMAAIFAVQPLARLVGYGVALAALRLISRANGLSPDSVGSTGDVDGELPKHVADQVWRWAAGIGIIPALVPIGFRFTIPETPLYYADILLDTVKGAKTSAWLYMTADSPPEPSHNTAPTGAADDTDAASAASETFRRRKWYAGAVHCLRTTPAGRNLALISALWICSDTAWYCLSLESLASANTLWPDRSTTCTDANLSLYHDLSHSATRFMLVVSIGSLLGSAALIAVINRVHRRVLLMTTCGALAALFAVAGAVLLAAGEEAPVATAAVDVLFGLMHYFFTLGPRTLLLIMAAELFPTAYRGTFYSIACAAGRVGAIAIRPVIGRTTGLDRALGIRLVLVVVLMVACVVVSYFLPEVQRVSRDDDGETGLDAEEGGAEKGVGLGFMTRVRPPRGWIAWVFPKLETMTLEEIAPNLHERERI</sequence>
<feature type="non-terminal residue" evidence="8">
    <location>
        <position position="1"/>
    </location>
</feature>
<evidence type="ECO:0000256" key="1">
    <source>
        <dbReference type="ARBA" id="ARBA00004141"/>
    </source>
</evidence>
<feature type="transmembrane region" description="Helical" evidence="6">
    <location>
        <begin position="496"/>
        <end position="515"/>
    </location>
</feature>